<evidence type="ECO:0000256" key="2">
    <source>
        <dbReference type="SAM" id="SignalP"/>
    </source>
</evidence>
<evidence type="ECO:0000313" key="3">
    <source>
        <dbReference type="EMBL" id="KZV30700.1"/>
    </source>
</evidence>
<keyword evidence="4" id="KW-1185">Reference proteome</keyword>
<evidence type="ECO:0000313" key="4">
    <source>
        <dbReference type="Proteomes" id="UP000250235"/>
    </source>
</evidence>
<protein>
    <submittedName>
        <fullName evidence="3">Uncharacterized protein</fullName>
    </submittedName>
</protein>
<feature type="region of interest" description="Disordered" evidence="1">
    <location>
        <begin position="211"/>
        <end position="253"/>
    </location>
</feature>
<gene>
    <name evidence="3" type="ORF">F511_19493</name>
</gene>
<sequence>MYVYLLLLLCIDRSRCKILKSSAAPRERDLDPPLRQQFNLDDIPLDDTNANQFPLPAVSTEFSTSLSDLQTFLSERIDESQSGILSKLHTIERGLRDSLLQQDEAFRTLIQGARKEGRTIDDVQALRFNEFRKSVLANSASVTADFMDVKKSVRELNAKVDVVATGLVDVRKDLEATKESISHQLLEFQAQAQPNHNILTDKLSELVNYINRGGNDKKGEGSSRGPQPPPDDQNRGSGNTGGGGDNVRTTSIVDRLMIAG</sequence>
<name>A0A2Z7B944_9LAMI</name>
<organism evidence="3 4">
    <name type="scientific">Dorcoceras hygrometricum</name>
    <dbReference type="NCBI Taxonomy" id="472368"/>
    <lineage>
        <taxon>Eukaryota</taxon>
        <taxon>Viridiplantae</taxon>
        <taxon>Streptophyta</taxon>
        <taxon>Embryophyta</taxon>
        <taxon>Tracheophyta</taxon>
        <taxon>Spermatophyta</taxon>
        <taxon>Magnoliopsida</taxon>
        <taxon>eudicotyledons</taxon>
        <taxon>Gunneridae</taxon>
        <taxon>Pentapetalae</taxon>
        <taxon>asterids</taxon>
        <taxon>lamiids</taxon>
        <taxon>Lamiales</taxon>
        <taxon>Gesneriaceae</taxon>
        <taxon>Didymocarpoideae</taxon>
        <taxon>Trichosporeae</taxon>
        <taxon>Loxocarpinae</taxon>
        <taxon>Dorcoceras</taxon>
    </lineage>
</organism>
<keyword evidence="2" id="KW-0732">Signal</keyword>
<reference evidence="3 4" key="1">
    <citation type="journal article" date="2015" name="Proc. Natl. Acad. Sci. U.S.A.">
        <title>The resurrection genome of Boea hygrometrica: A blueprint for survival of dehydration.</title>
        <authorList>
            <person name="Xiao L."/>
            <person name="Yang G."/>
            <person name="Zhang L."/>
            <person name="Yang X."/>
            <person name="Zhao S."/>
            <person name="Ji Z."/>
            <person name="Zhou Q."/>
            <person name="Hu M."/>
            <person name="Wang Y."/>
            <person name="Chen M."/>
            <person name="Xu Y."/>
            <person name="Jin H."/>
            <person name="Xiao X."/>
            <person name="Hu G."/>
            <person name="Bao F."/>
            <person name="Hu Y."/>
            <person name="Wan P."/>
            <person name="Li L."/>
            <person name="Deng X."/>
            <person name="Kuang T."/>
            <person name="Xiang C."/>
            <person name="Zhu J.K."/>
            <person name="Oliver M.J."/>
            <person name="He Y."/>
        </authorList>
    </citation>
    <scope>NUCLEOTIDE SEQUENCE [LARGE SCALE GENOMIC DNA]</scope>
    <source>
        <strain evidence="4">cv. XS01</strain>
    </source>
</reference>
<feature type="signal peptide" evidence="2">
    <location>
        <begin position="1"/>
        <end position="16"/>
    </location>
</feature>
<proteinExistence type="predicted"/>
<accession>A0A2Z7B944</accession>
<evidence type="ECO:0000256" key="1">
    <source>
        <dbReference type="SAM" id="MobiDB-lite"/>
    </source>
</evidence>
<dbReference type="AlphaFoldDB" id="A0A2Z7B944"/>
<dbReference type="EMBL" id="KV007919">
    <property type="protein sequence ID" value="KZV30700.1"/>
    <property type="molecule type" value="Genomic_DNA"/>
</dbReference>
<dbReference type="Proteomes" id="UP000250235">
    <property type="component" value="Unassembled WGS sequence"/>
</dbReference>
<feature type="chain" id="PRO_5016277225" evidence="2">
    <location>
        <begin position="17"/>
        <end position="260"/>
    </location>
</feature>